<keyword evidence="4 5" id="KW-0472">Membrane</keyword>
<sequence>MHEKETSNMSTRTSTMSALHLQEDALLKLKLIGYWVTTIIVTLELLAGGVTDLIHRPALLFAGDPVVLILAKLGYPVYLLTILGVWKLLGAVTLLMPRFPRLKEWAYAGTFIELTGAAASSAARGGGMGDLIGPLILAVLTLASWALRPPSRTLGVLFPGRRTGVGPS</sequence>
<dbReference type="AlphaFoldDB" id="D6U7Y1"/>
<evidence type="ECO:0000256" key="2">
    <source>
        <dbReference type="ARBA" id="ARBA00022692"/>
    </source>
</evidence>
<keyword evidence="2 5" id="KW-0812">Transmembrane</keyword>
<evidence type="ECO:0000313" key="6">
    <source>
        <dbReference type="EMBL" id="EFH79992.1"/>
    </source>
</evidence>
<evidence type="ECO:0000256" key="1">
    <source>
        <dbReference type="ARBA" id="ARBA00004141"/>
    </source>
</evidence>
<evidence type="ECO:0000256" key="3">
    <source>
        <dbReference type="ARBA" id="ARBA00022989"/>
    </source>
</evidence>
<gene>
    <name evidence="6" type="ORF">Krac_0527</name>
</gene>
<dbReference type="InParanoid" id="D6U7Y1"/>
<evidence type="ECO:0000256" key="4">
    <source>
        <dbReference type="ARBA" id="ARBA00023136"/>
    </source>
</evidence>
<protein>
    <submittedName>
        <fullName evidence="6">Putative membrane associated or secreted protein</fullName>
    </submittedName>
</protein>
<feature type="transmembrane region" description="Helical" evidence="5">
    <location>
        <begin position="31"/>
        <end position="55"/>
    </location>
</feature>
<dbReference type="GO" id="GO:0016020">
    <property type="term" value="C:membrane"/>
    <property type="evidence" value="ECO:0007669"/>
    <property type="project" value="UniProtKB-SubCell"/>
</dbReference>
<feature type="transmembrane region" description="Helical" evidence="5">
    <location>
        <begin position="75"/>
        <end position="96"/>
    </location>
</feature>
<reference evidence="6 7" key="1">
    <citation type="journal article" date="2011" name="Stand. Genomic Sci.">
        <title>Non-contiguous finished genome sequence and contextual data of the filamentous soil bacterium Ktedonobacter racemifer type strain (SOSP1-21).</title>
        <authorList>
            <person name="Chang Y.J."/>
            <person name="Land M."/>
            <person name="Hauser L."/>
            <person name="Chertkov O."/>
            <person name="Del Rio T.G."/>
            <person name="Nolan M."/>
            <person name="Copeland A."/>
            <person name="Tice H."/>
            <person name="Cheng J.F."/>
            <person name="Lucas S."/>
            <person name="Han C."/>
            <person name="Goodwin L."/>
            <person name="Pitluck S."/>
            <person name="Ivanova N."/>
            <person name="Ovchinikova G."/>
            <person name="Pati A."/>
            <person name="Chen A."/>
            <person name="Palaniappan K."/>
            <person name="Mavromatis K."/>
            <person name="Liolios K."/>
            <person name="Brettin T."/>
            <person name="Fiebig A."/>
            <person name="Rohde M."/>
            <person name="Abt B."/>
            <person name="Goker M."/>
            <person name="Detter J.C."/>
            <person name="Woyke T."/>
            <person name="Bristow J."/>
            <person name="Eisen J.A."/>
            <person name="Markowitz V."/>
            <person name="Hugenholtz P."/>
            <person name="Kyrpides N.C."/>
            <person name="Klenk H.P."/>
            <person name="Lapidus A."/>
        </authorList>
    </citation>
    <scope>NUCLEOTIDE SEQUENCE [LARGE SCALE GENOMIC DNA]</scope>
    <source>
        <strain evidence="7">DSM 44963</strain>
    </source>
</reference>
<name>D6U7Y1_KTERA</name>
<evidence type="ECO:0000313" key="7">
    <source>
        <dbReference type="Proteomes" id="UP000004508"/>
    </source>
</evidence>
<proteinExistence type="predicted"/>
<keyword evidence="3 5" id="KW-1133">Transmembrane helix</keyword>
<keyword evidence="7" id="KW-1185">Reference proteome</keyword>
<dbReference type="Proteomes" id="UP000004508">
    <property type="component" value="Unassembled WGS sequence"/>
</dbReference>
<dbReference type="InterPro" id="IPR016944">
    <property type="entry name" value="UCP030066"/>
</dbReference>
<dbReference type="Pfam" id="PF13564">
    <property type="entry name" value="DoxX_2"/>
    <property type="match status" value="1"/>
</dbReference>
<dbReference type="InterPro" id="IPR032808">
    <property type="entry name" value="DoxX"/>
</dbReference>
<organism evidence="6 7">
    <name type="scientific">Ktedonobacter racemifer DSM 44963</name>
    <dbReference type="NCBI Taxonomy" id="485913"/>
    <lineage>
        <taxon>Bacteria</taxon>
        <taxon>Bacillati</taxon>
        <taxon>Chloroflexota</taxon>
        <taxon>Ktedonobacteria</taxon>
        <taxon>Ktedonobacterales</taxon>
        <taxon>Ktedonobacteraceae</taxon>
        <taxon>Ktedonobacter</taxon>
    </lineage>
</organism>
<dbReference type="eggNOG" id="ENOG5031BQE">
    <property type="taxonomic scope" value="Bacteria"/>
</dbReference>
<dbReference type="EMBL" id="ADVG01000005">
    <property type="protein sequence ID" value="EFH79992.1"/>
    <property type="molecule type" value="Genomic_DNA"/>
</dbReference>
<accession>D6U7Y1</accession>
<evidence type="ECO:0000256" key="5">
    <source>
        <dbReference type="SAM" id="Phobius"/>
    </source>
</evidence>
<dbReference type="STRING" id="485913.Krac_0527"/>
<comment type="subcellular location">
    <subcellularLocation>
        <location evidence="1">Membrane</location>
        <topology evidence="1">Multi-pass membrane protein</topology>
    </subcellularLocation>
</comment>
<dbReference type="PIRSF" id="PIRSF030066">
    <property type="entry name" value="UCP030066"/>
    <property type="match status" value="1"/>
</dbReference>
<comment type="caution">
    <text evidence="6">The sequence shown here is derived from an EMBL/GenBank/DDBJ whole genome shotgun (WGS) entry which is preliminary data.</text>
</comment>